<gene>
    <name evidence="2" type="ORF">LAUMK13_05457</name>
</gene>
<proteinExistence type="predicted"/>
<keyword evidence="3" id="KW-1185">Reference proteome</keyword>
<dbReference type="Pfam" id="PF12680">
    <property type="entry name" value="SnoaL_2"/>
    <property type="match status" value="1"/>
</dbReference>
<evidence type="ECO:0000313" key="3">
    <source>
        <dbReference type="Proteomes" id="UP000267289"/>
    </source>
</evidence>
<dbReference type="SUPFAM" id="SSF54427">
    <property type="entry name" value="NTF2-like"/>
    <property type="match status" value="1"/>
</dbReference>
<evidence type="ECO:0000313" key="2">
    <source>
        <dbReference type="EMBL" id="VBA45408.1"/>
    </source>
</evidence>
<organism evidence="2 3">
    <name type="scientific">Mycobacterium innocens</name>
    <dbReference type="NCBI Taxonomy" id="2341083"/>
    <lineage>
        <taxon>Bacteria</taxon>
        <taxon>Bacillati</taxon>
        <taxon>Actinomycetota</taxon>
        <taxon>Actinomycetes</taxon>
        <taxon>Mycobacteriales</taxon>
        <taxon>Mycobacteriaceae</taxon>
        <taxon>Mycobacterium</taxon>
    </lineage>
</organism>
<dbReference type="EMBL" id="UPHQ01000289">
    <property type="protein sequence ID" value="VBA45408.1"/>
    <property type="molecule type" value="Genomic_DNA"/>
</dbReference>
<sequence>MLIESQGRGFPTDCIRNNRPVSTPDPEAFARSWLDAWNAPDVEAVLEHFSNDVVFTSPMAVRVISGSDGIVHGKQALRAYWMTALQRIPDLHFELIGVYAGVRTIVINYRNHTGTFVDEVLTFGEDGLVSEGHGTYIAELRAPQADDGCASPIALGFDRQ</sequence>
<evidence type="ECO:0000259" key="1">
    <source>
        <dbReference type="Pfam" id="PF12680"/>
    </source>
</evidence>
<dbReference type="Proteomes" id="UP000267289">
    <property type="component" value="Unassembled WGS sequence"/>
</dbReference>
<reference evidence="2 3" key="1">
    <citation type="submission" date="2018-09" db="EMBL/GenBank/DDBJ databases">
        <authorList>
            <person name="Tagini F."/>
        </authorList>
    </citation>
    <scope>NUCLEOTIDE SEQUENCE [LARGE SCALE GENOMIC DNA]</scope>
    <source>
        <strain evidence="2 3">MK13</strain>
    </source>
</reference>
<accession>A0A498QJ44</accession>
<dbReference type="InterPro" id="IPR032710">
    <property type="entry name" value="NTF2-like_dom_sf"/>
</dbReference>
<dbReference type="Gene3D" id="3.10.450.50">
    <property type="match status" value="1"/>
</dbReference>
<name>A0A498QJ44_9MYCO</name>
<dbReference type="OrthoDB" id="333383at2"/>
<dbReference type="InterPro" id="IPR037401">
    <property type="entry name" value="SnoaL-like"/>
</dbReference>
<feature type="domain" description="SnoaL-like" evidence="1">
    <location>
        <begin position="31"/>
        <end position="113"/>
    </location>
</feature>
<protein>
    <recommendedName>
        <fullName evidence="1">SnoaL-like domain-containing protein</fullName>
    </recommendedName>
</protein>
<dbReference type="AlphaFoldDB" id="A0A498QJ44"/>